<dbReference type="Proteomes" id="UP000499080">
    <property type="component" value="Unassembled WGS sequence"/>
</dbReference>
<dbReference type="AlphaFoldDB" id="A0A4Y2NPZ5"/>
<protein>
    <submittedName>
        <fullName evidence="1">Uncharacterized protein</fullName>
    </submittedName>
</protein>
<proteinExistence type="predicted"/>
<dbReference type="EMBL" id="BGPR01129236">
    <property type="protein sequence ID" value="GBN41595.1"/>
    <property type="molecule type" value="Genomic_DNA"/>
</dbReference>
<evidence type="ECO:0000313" key="1">
    <source>
        <dbReference type="EMBL" id="GBN41595.1"/>
    </source>
</evidence>
<organism evidence="1 2">
    <name type="scientific">Araneus ventricosus</name>
    <name type="common">Orbweaver spider</name>
    <name type="synonym">Epeira ventricosa</name>
    <dbReference type="NCBI Taxonomy" id="182803"/>
    <lineage>
        <taxon>Eukaryota</taxon>
        <taxon>Metazoa</taxon>
        <taxon>Ecdysozoa</taxon>
        <taxon>Arthropoda</taxon>
        <taxon>Chelicerata</taxon>
        <taxon>Arachnida</taxon>
        <taxon>Araneae</taxon>
        <taxon>Araneomorphae</taxon>
        <taxon>Entelegynae</taxon>
        <taxon>Araneoidea</taxon>
        <taxon>Araneidae</taxon>
        <taxon>Araneus</taxon>
    </lineage>
</organism>
<reference evidence="1 2" key="1">
    <citation type="journal article" date="2019" name="Sci. Rep.">
        <title>Orb-weaving spider Araneus ventricosus genome elucidates the spidroin gene catalogue.</title>
        <authorList>
            <person name="Kono N."/>
            <person name="Nakamura H."/>
            <person name="Ohtoshi R."/>
            <person name="Moran D.A.P."/>
            <person name="Shinohara A."/>
            <person name="Yoshida Y."/>
            <person name="Fujiwara M."/>
            <person name="Mori M."/>
            <person name="Tomita M."/>
            <person name="Arakawa K."/>
        </authorList>
    </citation>
    <scope>NUCLEOTIDE SEQUENCE [LARGE SCALE GENOMIC DNA]</scope>
</reference>
<sequence>MNLTSSLQVCLMVTSKFALTCCSLVTNLRSCRAELAASLQTCGARLLKLCGKLKLLYGITPEIGPGHRSSTLLQITQSQMEHYQSMLRHALWASFLTNDFSDWTSQWPSRHSGFIR</sequence>
<comment type="caution">
    <text evidence="1">The sequence shown here is derived from an EMBL/GenBank/DDBJ whole genome shotgun (WGS) entry which is preliminary data.</text>
</comment>
<evidence type="ECO:0000313" key="2">
    <source>
        <dbReference type="Proteomes" id="UP000499080"/>
    </source>
</evidence>
<keyword evidence="2" id="KW-1185">Reference proteome</keyword>
<accession>A0A4Y2NPZ5</accession>
<name>A0A4Y2NPZ5_ARAVE</name>
<gene>
    <name evidence="1" type="ORF">AVEN_85623_1</name>
</gene>